<protein>
    <submittedName>
        <fullName evidence="2">Uncharacterized protein</fullName>
    </submittedName>
</protein>
<feature type="region of interest" description="Disordered" evidence="1">
    <location>
        <begin position="31"/>
        <end position="79"/>
    </location>
</feature>
<proteinExistence type="predicted"/>
<sequence length="132" mass="14473">LKSLDSNTLSCQIPTQSPKLTTTMDFVNKFTSQATGNQKEGLQQGQEQSTQKTSSGGFMDKLHGMAGGGPQSEKKEDALDKGIDWVQENVLKQGSQTNENAVEQAKDKAIAQTIRSQYQNATGKEFFIKEKE</sequence>
<name>A0AAN6ZE19_9PEZI</name>
<dbReference type="EMBL" id="MU853409">
    <property type="protein sequence ID" value="KAK4134049.1"/>
    <property type="molecule type" value="Genomic_DNA"/>
</dbReference>
<comment type="caution">
    <text evidence="2">The sequence shown here is derived from an EMBL/GenBank/DDBJ whole genome shotgun (WGS) entry which is preliminary data.</text>
</comment>
<feature type="non-terminal residue" evidence="2">
    <location>
        <position position="132"/>
    </location>
</feature>
<dbReference type="PANTHER" id="PTHR40462:SF1">
    <property type="entry name" value="EXPRESSED PROTEIN"/>
    <property type="match status" value="1"/>
</dbReference>
<feature type="region of interest" description="Disordered" evidence="1">
    <location>
        <begin position="1"/>
        <end position="20"/>
    </location>
</feature>
<feature type="compositionally biased region" description="Polar residues" evidence="1">
    <location>
        <begin position="31"/>
        <end position="56"/>
    </location>
</feature>
<accession>A0AAN6ZE19</accession>
<reference evidence="2" key="2">
    <citation type="submission" date="2023-05" db="EMBL/GenBank/DDBJ databases">
        <authorList>
            <consortium name="Lawrence Berkeley National Laboratory"/>
            <person name="Steindorff A."/>
            <person name="Hensen N."/>
            <person name="Bonometti L."/>
            <person name="Westerberg I."/>
            <person name="Brannstrom I.O."/>
            <person name="Guillou S."/>
            <person name="Cros-Aarteil S."/>
            <person name="Calhoun S."/>
            <person name="Haridas S."/>
            <person name="Kuo A."/>
            <person name="Mondo S."/>
            <person name="Pangilinan J."/>
            <person name="Riley R."/>
            <person name="Labutti K."/>
            <person name="Andreopoulos B."/>
            <person name="Lipzen A."/>
            <person name="Chen C."/>
            <person name="Yanf M."/>
            <person name="Daum C."/>
            <person name="Ng V."/>
            <person name="Clum A."/>
            <person name="Ohm R."/>
            <person name="Martin F."/>
            <person name="Silar P."/>
            <person name="Natvig D."/>
            <person name="Lalanne C."/>
            <person name="Gautier V."/>
            <person name="Ament-Velasquez S.L."/>
            <person name="Kruys A."/>
            <person name="Hutchinson M.I."/>
            <person name="Powell A.J."/>
            <person name="Barry K."/>
            <person name="Miller A.N."/>
            <person name="Grigoriev I.V."/>
            <person name="Debuchy R."/>
            <person name="Gladieux P."/>
            <person name="Thoren M.H."/>
            <person name="Johannesson H."/>
        </authorList>
    </citation>
    <scope>NUCLEOTIDE SEQUENCE</scope>
    <source>
        <strain evidence="2">CBS 123565</strain>
    </source>
</reference>
<gene>
    <name evidence="2" type="ORF">BT67DRAFT_353412</name>
</gene>
<reference evidence="2" key="1">
    <citation type="journal article" date="2023" name="Mol. Phylogenet. Evol.">
        <title>Genome-scale phylogeny and comparative genomics of the fungal order Sordariales.</title>
        <authorList>
            <person name="Hensen N."/>
            <person name="Bonometti L."/>
            <person name="Westerberg I."/>
            <person name="Brannstrom I.O."/>
            <person name="Guillou S."/>
            <person name="Cros-Aarteil S."/>
            <person name="Calhoun S."/>
            <person name="Haridas S."/>
            <person name="Kuo A."/>
            <person name="Mondo S."/>
            <person name="Pangilinan J."/>
            <person name="Riley R."/>
            <person name="LaButti K."/>
            <person name="Andreopoulos B."/>
            <person name="Lipzen A."/>
            <person name="Chen C."/>
            <person name="Yan M."/>
            <person name="Daum C."/>
            <person name="Ng V."/>
            <person name="Clum A."/>
            <person name="Steindorff A."/>
            <person name="Ohm R.A."/>
            <person name="Martin F."/>
            <person name="Silar P."/>
            <person name="Natvig D.O."/>
            <person name="Lalanne C."/>
            <person name="Gautier V."/>
            <person name="Ament-Velasquez S.L."/>
            <person name="Kruys A."/>
            <person name="Hutchinson M.I."/>
            <person name="Powell A.J."/>
            <person name="Barry K."/>
            <person name="Miller A.N."/>
            <person name="Grigoriev I.V."/>
            <person name="Debuchy R."/>
            <person name="Gladieux P."/>
            <person name="Hiltunen Thoren M."/>
            <person name="Johannesson H."/>
        </authorList>
    </citation>
    <scope>NUCLEOTIDE SEQUENCE</scope>
    <source>
        <strain evidence="2">CBS 123565</strain>
    </source>
</reference>
<evidence type="ECO:0000313" key="2">
    <source>
        <dbReference type="EMBL" id="KAK4134049.1"/>
    </source>
</evidence>
<organism evidence="2 3">
    <name type="scientific">Trichocladium antarcticum</name>
    <dbReference type="NCBI Taxonomy" id="1450529"/>
    <lineage>
        <taxon>Eukaryota</taxon>
        <taxon>Fungi</taxon>
        <taxon>Dikarya</taxon>
        <taxon>Ascomycota</taxon>
        <taxon>Pezizomycotina</taxon>
        <taxon>Sordariomycetes</taxon>
        <taxon>Sordariomycetidae</taxon>
        <taxon>Sordariales</taxon>
        <taxon>Chaetomiaceae</taxon>
        <taxon>Trichocladium</taxon>
    </lineage>
</organism>
<dbReference type="Proteomes" id="UP001304895">
    <property type="component" value="Unassembled WGS sequence"/>
</dbReference>
<evidence type="ECO:0000256" key="1">
    <source>
        <dbReference type="SAM" id="MobiDB-lite"/>
    </source>
</evidence>
<dbReference type="AlphaFoldDB" id="A0AAN6ZE19"/>
<keyword evidence="3" id="KW-1185">Reference proteome</keyword>
<feature type="non-terminal residue" evidence="2">
    <location>
        <position position="1"/>
    </location>
</feature>
<dbReference type="PANTHER" id="PTHR40462">
    <property type="entry name" value="CHROMOSOME 1, WHOLE GENOME SHOTGUN SEQUENCE"/>
    <property type="match status" value="1"/>
</dbReference>
<evidence type="ECO:0000313" key="3">
    <source>
        <dbReference type="Proteomes" id="UP001304895"/>
    </source>
</evidence>